<evidence type="ECO:0000256" key="2">
    <source>
        <dbReference type="ARBA" id="ARBA00022679"/>
    </source>
</evidence>
<keyword evidence="13" id="KW-1185">Reference proteome</keyword>
<keyword evidence="4 10" id="KW-1133">Transmembrane helix</keyword>
<dbReference type="PANTHER" id="PTHR12246">
    <property type="entry name" value="PALMITOYLTRANSFERASE ZDHHC16"/>
    <property type="match status" value="1"/>
</dbReference>
<keyword evidence="8 10" id="KW-0012">Acyltransferase</keyword>
<keyword evidence="2 10" id="KW-0808">Transferase</keyword>
<comment type="domain">
    <text evidence="10">The DHHC domain is required for palmitoyltransferase activity.</text>
</comment>
<feature type="transmembrane region" description="Helical" evidence="10">
    <location>
        <begin position="77"/>
        <end position="101"/>
    </location>
</feature>
<protein>
    <recommendedName>
        <fullName evidence="10">Palmitoyltransferase</fullName>
        <ecNumber evidence="10">2.3.1.225</ecNumber>
    </recommendedName>
</protein>
<evidence type="ECO:0000256" key="1">
    <source>
        <dbReference type="ARBA" id="ARBA00004141"/>
    </source>
</evidence>
<dbReference type="InterPro" id="IPR039859">
    <property type="entry name" value="PFA4/ZDH16/20/ERF2-like"/>
</dbReference>
<dbReference type="Proteomes" id="UP001648503">
    <property type="component" value="Unassembled WGS sequence"/>
</dbReference>
<evidence type="ECO:0000256" key="3">
    <source>
        <dbReference type="ARBA" id="ARBA00022692"/>
    </source>
</evidence>
<feature type="domain" description="Palmitoyltransferase DHHC" evidence="11">
    <location>
        <begin position="138"/>
        <end position="210"/>
    </location>
</feature>
<evidence type="ECO:0000256" key="4">
    <source>
        <dbReference type="ARBA" id="ARBA00022989"/>
    </source>
</evidence>
<keyword evidence="5 10" id="KW-0472">Membrane</keyword>
<evidence type="ECO:0000256" key="6">
    <source>
        <dbReference type="ARBA" id="ARBA00023139"/>
    </source>
</evidence>
<reference evidence="12 13" key="1">
    <citation type="submission" date="2021-02" db="EMBL/GenBank/DDBJ databases">
        <title>Variation within the Batrachochytrium salamandrivorans European outbreak.</title>
        <authorList>
            <person name="Kelly M."/>
            <person name="Pasmans F."/>
            <person name="Shea T.P."/>
            <person name="Munoz J.F."/>
            <person name="Carranza S."/>
            <person name="Cuomo C.A."/>
            <person name="Martel A."/>
        </authorList>
    </citation>
    <scope>NUCLEOTIDE SEQUENCE [LARGE SCALE GENOMIC DNA]</scope>
    <source>
        <strain evidence="12 13">AMFP18/2</strain>
    </source>
</reference>
<dbReference type="EMBL" id="JAFCIX010000076">
    <property type="protein sequence ID" value="KAH6599196.1"/>
    <property type="molecule type" value="Genomic_DNA"/>
</dbReference>
<name>A0ABQ8FJ69_9FUNG</name>
<organism evidence="12 13">
    <name type="scientific">Batrachochytrium salamandrivorans</name>
    <dbReference type="NCBI Taxonomy" id="1357716"/>
    <lineage>
        <taxon>Eukaryota</taxon>
        <taxon>Fungi</taxon>
        <taxon>Fungi incertae sedis</taxon>
        <taxon>Chytridiomycota</taxon>
        <taxon>Chytridiomycota incertae sedis</taxon>
        <taxon>Chytridiomycetes</taxon>
        <taxon>Rhizophydiales</taxon>
        <taxon>Rhizophydiales incertae sedis</taxon>
        <taxon>Batrachochytrium</taxon>
    </lineage>
</organism>
<evidence type="ECO:0000256" key="5">
    <source>
        <dbReference type="ARBA" id="ARBA00023136"/>
    </source>
</evidence>
<feature type="transmembrane region" description="Helical" evidence="10">
    <location>
        <begin position="183"/>
        <end position="207"/>
    </location>
</feature>
<evidence type="ECO:0000313" key="13">
    <source>
        <dbReference type="Proteomes" id="UP001648503"/>
    </source>
</evidence>
<dbReference type="Pfam" id="PF01529">
    <property type="entry name" value="DHHC"/>
    <property type="match status" value="1"/>
</dbReference>
<comment type="caution">
    <text evidence="12">The sequence shown here is derived from an EMBL/GenBank/DDBJ whole genome shotgun (WGS) entry which is preliminary data.</text>
</comment>
<evidence type="ECO:0000313" key="12">
    <source>
        <dbReference type="EMBL" id="KAH6599196.1"/>
    </source>
</evidence>
<comment type="catalytic activity">
    <reaction evidence="9 10">
        <text>L-cysteinyl-[protein] + hexadecanoyl-CoA = S-hexadecanoyl-L-cysteinyl-[protein] + CoA</text>
        <dbReference type="Rhea" id="RHEA:36683"/>
        <dbReference type="Rhea" id="RHEA-COMP:10131"/>
        <dbReference type="Rhea" id="RHEA-COMP:11032"/>
        <dbReference type="ChEBI" id="CHEBI:29950"/>
        <dbReference type="ChEBI" id="CHEBI:57287"/>
        <dbReference type="ChEBI" id="CHEBI:57379"/>
        <dbReference type="ChEBI" id="CHEBI:74151"/>
        <dbReference type="EC" id="2.3.1.225"/>
    </reaction>
</comment>
<dbReference type="EC" id="2.3.1.225" evidence="10"/>
<comment type="subcellular location">
    <subcellularLocation>
        <location evidence="1">Membrane</location>
        <topology evidence="1">Multi-pass membrane protein</topology>
    </subcellularLocation>
</comment>
<evidence type="ECO:0000259" key="11">
    <source>
        <dbReference type="Pfam" id="PF01529"/>
    </source>
</evidence>
<evidence type="ECO:0000256" key="8">
    <source>
        <dbReference type="ARBA" id="ARBA00023315"/>
    </source>
</evidence>
<keyword evidence="6" id="KW-0564">Palmitate</keyword>
<dbReference type="PROSITE" id="PS50216">
    <property type="entry name" value="DHHC"/>
    <property type="match status" value="1"/>
</dbReference>
<evidence type="ECO:0000256" key="7">
    <source>
        <dbReference type="ARBA" id="ARBA00023288"/>
    </source>
</evidence>
<keyword evidence="3 10" id="KW-0812">Transmembrane</keyword>
<evidence type="ECO:0000256" key="10">
    <source>
        <dbReference type="RuleBase" id="RU079119"/>
    </source>
</evidence>
<evidence type="ECO:0000256" key="9">
    <source>
        <dbReference type="ARBA" id="ARBA00048048"/>
    </source>
</evidence>
<accession>A0ABQ8FJ69</accession>
<sequence length="235" mass="26601">MKVLWKSPSAIVGGCSDALNGCAYGIGPVLILVVGLLISLISYMMFAVTLPAWYPAFTSEQIDLGQRESPLTTLSRMLHLTFFLYVLYASLFHYVACVVINPGKTHEGLYELLLVGEFISNDPQDQTDPTSLSSKPIERRCRKCEFPKPARAHHCTICKRCIMKMDHHCPWIHNCVGVFNYRYFYLFLVYITIGTGYFSIMSAGVAWKVFSGKLEYLFSNHANTAKLDEIFQHGY</sequence>
<dbReference type="InterPro" id="IPR001594">
    <property type="entry name" value="Palmitoyltrfase_DHHC"/>
</dbReference>
<keyword evidence="7" id="KW-0449">Lipoprotein</keyword>
<feature type="transmembrane region" description="Helical" evidence="10">
    <location>
        <begin position="29"/>
        <end position="56"/>
    </location>
</feature>
<proteinExistence type="inferred from homology"/>
<gene>
    <name evidence="12" type="ORF">BASA50_003224</name>
</gene>
<comment type="similarity">
    <text evidence="10">Belongs to the DHHC palmitoyltransferase family.</text>
</comment>